<evidence type="ECO:0000313" key="3">
    <source>
        <dbReference type="EMBL" id="KAA9133846.1"/>
    </source>
</evidence>
<name>A0A5N0TIY9_9MICO</name>
<gene>
    <name evidence="3" type="ORF">F6B40_08860</name>
</gene>
<dbReference type="AlphaFoldDB" id="A0A5N0TIY9"/>
<evidence type="ECO:0000313" key="4">
    <source>
        <dbReference type="Proteomes" id="UP000326838"/>
    </source>
</evidence>
<sequence>MRKLVASACAALLIGASPLMLGASAANAADGAGFTRTASAANVAEGAEITLDAPAANVGVNAVCVPSEAWTETVVITPEVPAVPAIPAVPEIPEISHIETVVIQEAWTETVIDKEAWDEEVFDHWQHYSWTGGPHTSDSAPAFPSGDWQANVQGDPHGVGVAGAYFRSHGNAGNGDWFYLEAVTKTVHHEAETHTVEHPAVTEEVKVVDQEYVPGIPGVPGKPAIPAVTEEIQHPAVECAATPAVITKTKTTAAAEKAAPAQPTALAVTGTNAGLPVLFGGAGALALGLLLMGIRRFARE</sequence>
<protein>
    <submittedName>
        <fullName evidence="3">Uncharacterized protein</fullName>
    </submittedName>
</protein>
<accession>A0A5N0TIY9</accession>
<organism evidence="3 4">
    <name type="scientific">Microbacterium caowuchunii</name>
    <dbReference type="NCBI Taxonomy" id="2614638"/>
    <lineage>
        <taxon>Bacteria</taxon>
        <taxon>Bacillati</taxon>
        <taxon>Actinomycetota</taxon>
        <taxon>Actinomycetes</taxon>
        <taxon>Micrococcales</taxon>
        <taxon>Microbacteriaceae</taxon>
        <taxon>Microbacterium</taxon>
    </lineage>
</organism>
<evidence type="ECO:0000256" key="2">
    <source>
        <dbReference type="SAM" id="SignalP"/>
    </source>
</evidence>
<reference evidence="4" key="1">
    <citation type="submission" date="2019-09" db="EMBL/GenBank/DDBJ databases">
        <title>Mumia zhuanghuii sp. nov. isolated from the intestinal contents of plateau pika (Ochotona curzoniae) in the Qinghai-Tibet plateau of China.</title>
        <authorList>
            <person name="Tian Z."/>
        </authorList>
    </citation>
    <scope>NUCLEOTIDE SEQUENCE [LARGE SCALE GENOMIC DNA]</scope>
    <source>
        <strain evidence="4">L-033</strain>
    </source>
</reference>
<keyword evidence="1" id="KW-1133">Transmembrane helix</keyword>
<comment type="caution">
    <text evidence="3">The sequence shown here is derived from an EMBL/GenBank/DDBJ whole genome shotgun (WGS) entry which is preliminary data.</text>
</comment>
<keyword evidence="1" id="KW-0472">Membrane</keyword>
<keyword evidence="4" id="KW-1185">Reference proteome</keyword>
<feature type="transmembrane region" description="Helical" evidence="1">
    <location>
        <begin position="273"/>
        <end position="294"/>
    </location>
</feature>
<evidence type="ECO:0000256" key="1">
    <source>
        <dbReference type="SAM" id="Phobius"/>
    </source>
</evidence>
<keyword evidence="1" id="KW-0812">Transmembrane</keyword>
<feature type="chain" id="PRO_5024431513" evidence="2">
    <location>
        <begin position="29"/>
        <end position="300"/>
    </location>
</feature>
<feature type="signal peptide" evidence="2">
    <location>
        <begin position="1"/>
        <end position="28"/>
    </location>
</feature>
<keyword evidence="2" id="KW-0732">Signal</keyword>
<dbReference type="EMBL" id="VYUY01000009">
    <property type="protein sequence ID" value="KAA9133846.1"/>
    <property type="molecule type" value="Genomic_DNA"/>
</dbReference>
<proteinExistence type="predicted"/>
<dbReference type="Proteomes" id="UP000326838">
    <property type="component" value="Unassembled WGS sequence"/>
</dbReference>
<dbReference type="RefSeq" id="WP_150893153.1">
    <property type="nucleotide sequence ID" value="NZ_VYUY01000009.1"/>
</dbReference>